<keyword evidence="4" id="KW-0548">Nucleotidyltransferase</keyword>
<dbReference type="SMART" id="SM00471">
    <property type="entry name" value="HDc"/>
    <property type="match status" value="1"/>
</dbReference>
<dbReference type="InterPro" id="IPR032828">
    <property type="entry name" value="PolyA_RNA-bd"/>
</dbReference>
<dbReference type="EMBL" id="AP019367">
    <property type="protein sequence ID" value="BBH50305.1"/>
    <property type="molecule type" value="Genomic_DNA"/>
</dbReference>
<evidence type="ECO:0000256" key="9">
    <source>
        <dbReference type="RuleBase" id="RU003953"/>
    </source>
</evidence>
<dbReference type="Pfam" id="PF01966">
    <property type="entry name" value="HD"/>
    <property type="match status" value="1"/>
</dbReference>
<dbReference type="PANTHER" id="PTHR46173:SF1">
    <property type="entry name" value="CCA TRNA NUCLEOTIDYLTRANSFERASE 1, MITOCHONDRIAL"/>
    <property type="match status" value="1"/>
</dbReference>
<dbReference type="PROSITE" id="PS51831">
    <property type="entry name" value="HD"/>
    <property type="match status" value="1"/>
</dbReference>
<keyword evidence="3" id="KW-0819">tRNA processing</keyword>
<evidence type="ECO:0000256" key="4">
    <source>
        <dbReference type="ARBA" id="ARBA00022695"/>
    </source>
</evidence>
<organism evidence="11 12">
    <name type="scientific">Parolsenella catena</name>
    <dbReference type="NCBI Taxonomy" id="2003188"/>
    <lineage>
        <taxon>Bacteria</taxon>
        <taxon>Bacillati</taxon>
        <taxon>Actinomycetota</taxon>
        <taxon>Coriobacteriia</taxon>
        <taxon>Coriobacteriales</taxon>
        <taxon>Atopobiaceae</taxon>
        <taxon>Parolsenella</taxon>
    </lineage>
</organism>
<dbReference type="GO" id="GO:0016779">
    <property type="term" value="F:nucleotidyltransferase activity"/>
    <property type="evidence" value="ECO:0007669"/>
    <property type="project" value="UniProtKB-KW"/>
</dbReference>
<keyword evidence="12" id="KW-1185">Reference proteome</keyword>
<dbReference type="GO" id="GO:0000049">
    <property type="term" value="F:tRNA binding"/>
    <property type="evidence" value="ECO:0007669"/>
    <property type="project" value="TreeGrafter"/>
</dbReference>
<proteinExistence type="inferred from homology"/>
<dbReference type="Proteomes" id="UP000273154">
    <property type="component" value="Chromosome"/>
</dbReference>
<protein>
    <submittedName>
        <fullName evidence="11">RNA nucleotidyltransferase</fullName>
    </submittedName>
</protein>
<dbReference type="CDD" id="cd00077">
    <property type="entry name" value="HDc"/>
    <property type="match status" value="1"/>
</dbReference>
<dbReference type="Pfam" id="PF12627">
    <property type="entry name" value="PolyA_pol_RNAbd"/>
    <property type="match status" value="1"/>
</dbReference>
<dbReference type="RefSeq" id="WP_126422022.1">
    <property type="nucleotide sequence ID" value="NZ_AP019367.1"/>
</dbReference>
<comment type="cofactor">
    <cofactor evidence="1">
        <name>Mg(2+)</name>
        <dbReference type="ChEBI" id="CHEBI:18420"/>
    </cofactor>
</comment>
<evidence type="ECO:0000256" key="3">
    <source>
        <dbReference type="ARBA" id="ARBA00022694"/>
    </source>
</evidence>
<dbReference type="Gene3D" id="3.30.460.10">
    <property type="entry name" value="Beta Polymerase, domain 2"/>
    <property type="match status" value="1"/>
</dbReference>
<dbReference type="OrthoDB" id="9805698at2"/>
<keyword evidence="2 9" id="KW-0808">Transferase</keyword>
<dbReference type="InterPro" id="IPR032810">
    <property type="entry name" value="CCA-adding_enz_C"/>
</dbReference>
<dbReference type="Gene3D" id="1.10.3090.10">
    <property type="entry name" value="cca-adding enzyme, domain 2"/>
    <property type="match status" value="1"/>
</dbReference>
<dbReference type="GO" id="GO:0008033">
    <property type="term" value="P:tRNA processing"/>
    <property type="evidence" value="ECO:0007669"/>
    <property type="project" value="UniProtKB-KW"/>
</dbReference>
<reference evidence="12" key="1">
    <citation type="submission" date="2018-11" db="EMBL/GenBank/DDBJ databases">
        <title>Comparative genomics of Parolsenella catena and Libanicoccus massiliensis: Reclassification of Libanicoccus massiliensis as Parolsenella massiliensis comb. nov.</title>
        <authorList>
            <person name="Sakamoto M."/>
            <person name="Ikeyama N."/>
            <person name="Murakami T."/>
            <person name="Mori H."/>
            <person name="Yuki M."/>
            <person name="Ohkuma M."/>
        </authorList>
    </citation>
    <scope>NUCLEOTIDE SEQUENCE [LARGE SCALE GENOMIC DNA]</scope>
    <source>
        <strain evidence="12">JCM 31932</strain>
    </source>
</reference>
<accession>A0A3G9KAQ9</accession>
<evidence type="ECO:0000256" key="5">
    <source>
        <dbReference type="ARBA" id="ARBA00022723"/>
    </source>
</evidence>
<name>A0A3G9KAQ9_9ACTN</name>
<evidence type="ECO:0000313" key="12">
    <source>
        <dbReference type="Proteomes" id="UP000273154"/>
    </source>
</evidence>
<dbReference type="NCBIfam" id="TIGR00277">
    <property type="entry name" value="HDIG"/>
    <property type="match status" value="1"/>
</dbReference>
<dbReference type="InterPro" id="IPR003607">
    <property type="entry name" value="HD/PDEase_dom"/>
</dbReference>
<dbReference type="InterPro" id="IPR050264">
    <property type="entry name" value="Bact_CCA-adding_enz_type3_sf"/>
</dbReference>
<evidence type="ECO:0000256" key="6">
    <source>
        <dbReference type="ARBA" id="ARBA00022741"/>
    </source>
</evidence>
<dbReference type="SUPFAM" id="SSF81891">
    <property type="entry name" value="Poly A polymerase C-terminal region-like"/>
    <property type="match status" value="1"/>
</dbReference>
<evidence type="ECO:0000256" key="7">
    <source>
        <dbReference type="ARBA" id="ARBA00022842"/>
    </source>
</evidence>
<evidence type="ECO:0000313" key="11">
    <source>
        <dbReference type="EMBL" id="BBH50305.1"/>
    </source>
</evidence>
<dbReference type="InterPro" id="IPR043519">
    <property type="entry name" value="NT_sf"/>
</dbReference>
<dbReference type="GO" id="GO:0046872">
    <property type="term" value="F:metal ion binding"/>
    <property type="evidence" value="ECO:0007669"/>
    <property type="project" value="UniProtKB-KW"/>
</dbReference>
<dbReference type="KEGG" id="pcat:Pcatena_08920"/>
<dbReference type="GeneID" id="88849028"/>
<dbReference type="CDD" id="cd05398">
    <property type="entry name" value="NT_ClassII-CCAase"/>
    <property type="match status" value="1"/>
</dbReference>
<evidence type="ECO:0000259" key="10">
    <source>
        <dbReference type="PROSITE" id="PS51831"/>
    </source>
</evidence>
<keyword evidence="5" id="KW-0479">Metal-binding</keyword>
<sequence>MPAAFISRDLAPTHALRALAVLEAAGHEAWVVGGWVRDALRGCPAHDVDVCTDATWQQSEAAFEAAGVEVHETGIKHGTVTAIVCGQPVEVTTYRIDGDYSDSRHPDSVTFVRDVREDLARRDFTVNAMAWHPDRGLLDPFGGNEDLAAGLIRAVGDPARRFEEDALRILRAVRFACRLGFLIESGTQAALEAAAPTLDRVAQERIGSELRGIVATGRASWAIREQREVMFAALPELAPMDGFDQRSPYHVYDVLEHTLRVMEGVESLTSEGASERLRWAAMLHDVGKPTCFTIDDRGQGHFFGHPAEGMRMARALLRRLAIPHELAQPIVALVRYHDRPTQPNVSSMLSLIASVDAMSGLRERSEVIWLMRELLCLRRADALAKAPECRGYAYELNEHERVLGQIEREGLCWRVRDLAVSGGDLIRECGMSPGPAVGEALSRALGAVMAGELRNDHDEIIAWLARSLAE</sequence>
<dbReference type="AlphaFoldDB" id="A0A3G9KAQ9"/>
<dbReference type="SUPFAM" id="SSF81301">
    <property type="entry name" value="Nucleotidyltransferase"/>
    <property type="match status" value="1"/>
</dbReference>
<dbReference type="PANTHER" id="PTHR46173">
    <property type="entry name" value="CCA TRNA NUCLEOTIDYLTRANSFERASE 1, MITOCHONDRIAL"/>
    <property type="match status" value="1"/>
</dbReference>
<dbReference type="Gene3D" id="1.10.246.80">
    <property type="match status" value="1"/>
</dbReference>
<keyword evidence="7" id="KW-0460">Magnesium</keyword>
<keyword evidence="6" id="KW-0547">Nucleotide-binding</keyword>
<dbReference type="Pfam" id="PF01743">
    <property type="entry name" value="PolyA_pol"/>
    <property type="match status" value="1"/>
</dbReference>
<comment type="similarity">
    <text evidence="9">Belongs to the tRNA nucleotidyltransferase/poly(A) polymerase family.</text>
</comment>
<evidence type="ECO:0000256" key="8">
    <source>
        <dbReference type="ARBA" id="ARBA00022884"/>
    </source>
</evidence>
<dbReference type="InterPro" id="IPR006674">
    <property type="entry name" value="HD_domain"/>
</dbReference>
<keyword evidence="8 9" id="KW-0694">RNA-binding</keyword>
<dbReference type="GO" id="GO:0000166">
    <property type="term" value="F:nucleotide binding"/>
    <property type="evidence" value="ECO:0007669"/>
    <property type="project" value="UniProtKB-KW"/>
</dbReference>
<evidence type="ECO:0000256" key="2">
    <source>
        <dbReference type="ARBA" id="ARBA00022679"/>
    </source>
</evidence>
<dbReference type="InterPro" id="IPR006675">
    <property type="entry name" value="HDIG_dom"/>
</dbReference>
<evidence type="ECO:0000256" key="1">
    <source>
        <dbReference type="ARBA" id="ARBA00001946"/>
    </source>
</evidence>
<gene>
    <name evidence="11" type="primary">pcnA</name>
    <name evidence="11" type="ORF">Pcatena_08920</name>
</gene>
<dbReference type="Pfam" id="PF13735">
    <property type="entry name" value="tRNA_NucTran2_2"/>
    <property type="match status" value="1"/>
</dbReference>
<feature type="domain" description="HD" evidence="10">
    <location>
        <begin position="254"/>
        <end position="358"/>
    </location>
</feature>
<dbReference type="InterPro" id="IPR002646">
    <property type="entry name" value="PolA_pol_head_dom"/>
</dbReference>